<comment type="cofactor">
    <cofactor evidence="10">
        <name>Zn(2+)</name>
        <dbReference type="ChEBI" id="CHEBI:29105"/>
    </cofactor>
    <text evidence="10">Binds 1 zinc ion per subunit.</text>
</comment>
<evidence type="ECO:0000256" key="6">
    <source>
        <dbReference type="ARBA" id="ARBA00022801"/>
    </source>
</evidence>
<evidence type="ECO:0000256" key="9">
    <source>
        <dbReference type="ARBA" id="ARBA00023134"/>
    </source>
</evidence>
<keyword evidence="3 10" id="KW-0479">Metal-binding</keyword>
<feature type="domain" description="CP-type G" evidence="12">
    <location>
        <begin position="62"/>
        <end position="220"/>
    </location>
</feature>
<evidence type="ECO:0000256" key="8">
    <source>
        <dbReference type="ARBA" id="ARBA00022884"/>
    </source>
</evidence>
<dbReference type="Pfam" id="PF16745">
    <property type="entry name" value="RsgA_N"/>
    <property type="match status" value="1"/>
</dbReference>
<keyword evidence="5 10" id="KW-0547">Nucleotide-binding</keyword>
<dbReference type="OrthoDB" id="9809485at2"/>
<dbReference type="PANTHER" id="PTHR32120:SF11">
    <property type="entry name" value="SMALL RIBOSOMAL SUBUNIT BIOGENESIS GTPASE RSGA 1, MITOCHONDRIAL-RELATED"/>
    <property type="match status" value="1"/>
</dbReference>
<keyword evidence="1 10" id="KW-0963">Cytoplasm</keyword>
<gene>
    <name evidence="10" type="primary">rsgA</name>
    <name evidence="13" type="ORF">SAMN02910343_01201</name>
</gene>
<feature type="binding site" evidence="10">
    <location>
        <begin position="162"/>
        <end position="170"/>
    </location>
    <ligand>
        <name>GTP</name>
        <dbReference type="ChEBI" id="CHEBI:37565"/>
    </ligand>
</feature>
<dbReference type="Gene3D" id="3.40.50.300">
    <property type="entry name" value="P-loop containing nucleotide triphosphate hydrolases"/>
    <property type="match status" value="1"/>
</dbReference>
<keyword evidence="4 10" id="KW-0699">rRNA-binding</keyword>
<evidence type="ECO:0000259" key="12">
    <source>
        <dbReference type="PROSITE" id="PS51721"/>
    </source>
</evidence>
<feature type="binding site" evidence="10">
    <location>
        <position position="257"/>
    </location>
    <ligand>
        <name>Zn(2+)</name>
        <dbReference type="ChEBI" id="CHEBI:29105"/>
    </ligand>
</feature>
<comment type="caution">
    <text evidence="10">Lacks conserved residue(s) required for the propagation of feature annotation.</text>
</comment>
<dbReference type="EC" id="3.6.1.-" evidence="10"/>
<dbReference type="STRING" id="209880.SAMN02910343_01201"/>
<organism evidence="13 14">
    <name type="scientific">Allisonella histaminiformans</name>
    <dbReference type="NCBI Taxonomy" id="209880"/>
    <lineage>
        <taxon>Bacteria</taxon>
        <taxon>Bacillati</taxon>
        <taxon>Bacillota</taxon>
        <taxon>Negativicutes</taxon>
        <taxon>Veillonellales</taxon>
        <taxon>Veillonellaceae</taxon>
        <taxon>Allisonella</taxon>
    </lineage>
</organism>
<feature type="domain" description="EngC GTPase" evidence="11">
    <location>
        <begin position="71"/>
        <end position="218"/>
    </location>
</feature>
<dbReference type="NCBIfam" id="TIGR00157">
    <property type="entry name" value="ribosome small subunit-dependent GTPase A"/>
    <property type="match status" value="1"/>
</dbReference>
<dbReference type="Pfam" id="PF03193">
    <property type="entry name" value="RsgA_GTPase"/>
    <property type="match status" value="1"/>
</dbReference>
<dbReference type="SUPFAM" id="SSF52540">
    <property type="entry name" value="P-loop containing nucleoside triphosphate hydrolases"/>
    <property type="match status" value="1"/>
</dbReference>
<reference evidence="13 14" key="1">
    <citation type="submission" date="2016-10" db="EMBL/GenBank/DDBJ databases">
        <authorList>
            <person name="de Groot N.N."/>
        </authorList>
    </citation>
    <scope>NUCLEOTIDE SEQUENCE [LARGE SCALE GENOMIC DNA]</scope>
    <source>
        <strain evidence="13 14">DSM 15230</strain>
    </source>
</reference>
<keyword evidence="6 10" id="KW-0378">Hydrolase</keyword>
<feature type="binding site" evidence="10">
    <location>
        <position position="251"/>
    </location>
    <ligand>
        <name>Zn(2+)</name>
        <dbReference type="ChEBI" id="CHEBI:29105"/>
    </ligand>
</feature>
<dbReference type="InterPro" id="IPR031944">
    <property type="entry name" value="RsgA_N"/>
</dbReference>
<protein>
    <recommendedName>
        <fullName evidence="10">Small ribosomal subunit biogenesis GTPase RsgA</fullName>
        <ecNumber evidence="10">3.6.1.-</ecNumber>
    </recommendedName>
</protein>
<keyword evidence="7 10" id="KW-0862">Zinc</keyword>
<dbReference type="InterPro" id="IPR010914">
    <property type="entry name" value="RsgA_GTPase_dom"/>
</dbReference>
<dbReference type="InterPro" id="IPR012340">
    <property type="entry name" value="NA-bd_OB-fold"/>
</dbReference>
<evidence type="ECO:0000259" key="11">
    <source>
        <dbReference type="PROSITE" id="PS50936"/>
    </source>
</evidence>
<evidence type="ECO:0000256" key="4">
    <source>
        <dbReference type="ARBA" id="ARBA00022730"/>
    </source>
</evidence>
<dbReference type="GO" id="GO:0042274">
    <property type="term" value="P:ribosomal small subunit biogenesis"/>
    <property type="evidence" value="ECO:0007669"/>
    <property type="project" value="UniProtKB-UniRule"/>
</dbReference>
<dbReference type="Proteomes" id="UP000199689">
    <property type="component" value="Unassembled WGS sequence"/>
</dbReference>
<dbReference type="GO" id="GO:0019843">
    <property type="term" value="F:rRNA binding"/>
    <property type="evidence" value="ECO:0007669"/>
    <property type="project" value="UniProtKB-KW"/>
</dbReference>
<dbReference type="Gene3D" id="2.40.50.140">
    <property type="entry name" value="Nucleic acid-binding proteins"/>
    <property type="match status" value="1"/>
</dbReference>
<evidence type="ECO:0000256" key="2">
    <source>
        <dbReference type="ARBA" id="ARBA00022517"/>
    </source>
</evidence>
<keyword evidence="9 10" id="KW-0342">GTP-binding</keyword>
<keyword evidence="2 10" id="KW-0690">Ribosome biogenesis</keyword>
<evidence type="ECO:0000256" key="3">
    <source>
        <dbReference type="ARBA" id="ARBA00022723"/>
    </source>
</evidence>
<feature type="binding site" evidence="10">
    <location>
        <position position="249"/>
    </location>
    <ligand>
        <name>Zn(2+)</name>
        <dbReference type="ChEBI" id="CHEBI:29105"/>
    </ligand>
</feature>
<evidence type="ECO:0000313" key="13">
    <source>
        <dbReference type="EMBL" id="SDA54293.1"/>
    </source>
</evidence>
<dbReference type="RefSeq" id="WP_091364833.1">
    <property type="nucleotide sequence ID" value="NZ_FMXA01000015.1"/>
</dbReference>
<dbReference type="GO" id="GO:0003924">
    <property type="term" value="F:GTPase activity"/>
    <property type="evidence" value="ECO:0007669"/>
    <property type="project" value="UniProtKB-UniRule"/>
</dbReference>
<dbReference type="GO" id="GO:0005525">
    <property type="term" value="F:GTP binding"/>
    <property type="evidence" value="ECO:0007669"/>
    <property type="project" value="UniProtKB-UniRule"/>
</dbReference>
<keyword evidence="14" id="KW-1185">Reference proteome</keyword>
<dbReference type="InterPro" id="IPR027417">
    <property type="entry name" value="P-loop_NTPase"/>
</dbReference>
<dbReference type="HAMAP" id="MF_01820">
    <property type="entry name" value="GTPase_RsgA"/>
    <property type="match status" value="1"/>
</dbReference>
<dbReference type="PROSITE" id="PS51721">
    <property type="entry name" value="G_CP"/>
    <property type="match status" value="1"/>
</dbReference>
<evidence type="ECO:0000256" key="7">
    <source>
        <dbReference type="ARBA" id="ARBA00022833"/>
    </source>
</evidence>
<name>A0A1G5W883_9FIRM</name>
<feature type="binding site" evidence="10">
    <location>
        <position position="244"/>
    </location>
    <ligand>
        <name>Zn(2+)</name>
        <dbReference type="ChEBI" id="CHEBI:29105"/>
    </ligand>
</feature>
<evidence type="ECO:0000256" key="5">
    <source>
        <dbReference type="ARBA" id="ARBA00022741"/>
    </source>
</evidence>
<evidence type="ECO:0000256" key="1">
    <source>
        <dbReference type="ARBA" id="ARBA00022490"/>
    </source>
</evidence>
<comment type="function">
    <text evidence="10">One of several proteins that assist in the late maturation steps of the functional core of the 30S ribosomal subunit. Helps release RbfA from mature subunits. May play a role in the assembly of ribosomal proteins into the subunit. Circularly permuted GTPase that catalyzes slow GTP hydrolysis, GTPase activity is stimulated by the 30S ribosomal subunit.</text>
</comment>
<dbReference type="AlphaFoldDB" id="A0A1G5W883"/>
<dbReference type="SUPFAM" id="SSF50249">
    <property type="entry name" value="Nucleic acid-binding proteins"/>
    <property type="match status" value="1"/>
</dbReference>
<dbReference type="GO" id="GO:0046872">
    <property type="term" value="F:metal ion binding"/>
    <property type="evidence" value="ECO:0007669"/>
    <property type="project" value="UniProtKB-KW"/>
</dbReference>
<accession>A0A1G5W883</accession>
<dbReference type="InterPro" id="IPR030378">
    <property type="entry name" value="G_CP_dom"/>
</dbReference>
<dbReference type="EMBL" id="FMXA01000015">
    <property type="protein sequence ID" value="SDA54293.1"/>
    <property type="molecule type" value="Genomic_DNA"/>
</dbReference>
<proteinExistence type="inferred from homology"/>
<dbReference type="CDD" id="cd01854">
    <property type="entry name" value="YjeQ_EngC"/>
    <property type="match status" value="1"/>
</dbReference>
<sequence length="290" mass="32238">MKGLIIKNQNGYFTIAGPEGATALARSRGRTKRKGSILVGDWVEYEQTKDSAPSIVSVYPRINELHRPPIANINQLVLTVAAENPDPSLFMIDKMLVLAEYSRIPGILLCINKADLNPEYAEKLQTLYEKAGYPCIAVSAIQEKGISQLKEALSGPVISFSGPSGVGKSTLLNHILGREQFAHQAVSQHTGRGRNTTRHSELVRLMDSLYVMDTPGYTSLDLDSQVEDGLDYLFRDFRPYLGQCRFNNCRHLKEPGCAVSRAVDEGCIAQSRYASYVSILNEIKNRIIRY</sequence>
<dbReference type="InterPro" id="IPR004881">
    <property type="entry name" value="Ribosome_biogen_GTPase_RsgA"/>
</dbReference>
<comment type="subcellular location">
    <subcellularLocation>
        <location evidence="10">Cytoplasm</location>
    </subcellularLocation>
</comment>
<dbReference type="PROSITE" id="PS50936">
    <property type="entry name" value="ENGC_GTPASE"/>
    <property type="match status" value="1"/>
</dbReference>
<dbReference type="PANTHER" id="PTHR32120">
    <property type="entry name" value="SMALL RIBOSOMAL SUBUNIT BIOGENESIS GTPASE RSGA"/>
    <property type="match status" value="1"/>
</dbReference>
<dbReference type="GeneID" id="87756215"/>
<keyword evidence="8 10" id="KW-0694">RNA-binding</keyword>
<evidence type="ECO:0000313" key="14">
    <source>
        <dbReference type="Proteomes" id="UP000199689"/>
    </source>
</evidence>
<comment type="subunit">
    <text evidence="10">Monomer. Associates with 30S ribosomal subunit, binds 16S rRNA.</text>
</comment>
<dbReference type="GO" id="GO:0005737">
    <property type="term" value="C:cytoplasm"/>
    <property type="evidence" value="ECO:0007669"/>
    <property type="project" value="UniProtKB-SubCell"/>
</dbReference>
<comment type="similarity">
    <text evidence="10">Belongs to the TRAFAC class YlqF/YawG GTPase family. RsgA subfamily.</text>
</comment>
<dbReference type="Gene3D" id="1.10.40.50">
    <property type="entry name" value="Probable gtpase engc, domain 3"/>
    <property type="match status" value="1"/>
</dbReference>
<evidence type="ECO:0000256" key="10">
    <source>
        <dbReference type="HAMAP-Rule" id="MF_01820"/>
    </source>
</evidence>